<reference evidence="1 2" key="1">
    <citation type="submission" date="2019-03" db="EMBL/GenBank/DDBJ databases">
        <title>Single cell metagenomics reveals metabolic interactions within the superorganism composed of flagellate Streblomastix strix and complex community of Bacteroidetes bacteria on its surface.</title>
        <authorList>
            <person name="Treitli S.C."/>
            <person name="Kolisko M."/>
            <person name="Husnik F."/>
            <person name="Keeling P."/>
            <person name="Hampl V."/>
        </authorList>
    </citation>
    <scope>NUCLEOTIDE SEQUENCE [LARGE SCALE GENOMIC DNA]</scope>
    <source>
        <strain evidence="1">ST1C</strain>
    </source>
</reference>
<gene>
    <name evidence="1" type="ORF">EZS28_047411</name>
</gene>
<dbReference type="EMBL" id="SNRW01031963">
    <property type="protein sequence ID" value="KAA6357062.1"/>
    <property type="molecule type" value="Genomic_DNA"/>
</dbReference>
<evidence type="ECO:0000313" key="2">
    <source>
        <dbReference type="Proteomes" id="UP000324800"/>
    </source>
</evidence>
<evidence type="ECO:0000313" key="1">
    <source>
        <dbReference type="EMBL" id="KAA6357062.1"/>
    </source>
</evidence>
<name>A0A5J4TGN7_9EUKA</name>
<protein>
    <submittedName>
        <fullName evidence="1">Uncharacterized protein</fullName>
    </submittedName>
</protein>
<proteinExistence type="predicted"/>
<feature type="non-terminal residue" evidence="1">
    <location>
        <position position="155"/>
    </location>
</feature>
<accession>A0A5J4TGN7</accession>
<dbReference type="AlphaFoldDB" id="A0A5J4TGN7"/>
<dbReference type="Proteomes" id="UP000324800">
    <property type="component" value="Unassembled WGS sequence"/>
</dbReference>
<comment type="caution">
    <text evidence="1">The sequence shown here is derived from an EMBL/GenBank/DDBJ whole genome shotgun (WGS) entry which is preliminary data.</text>
</comment>
<organism evidence="1 2">
    <name type="scientific">Streblomastix strix</name>
    <dbReference type="NCBI Taxonomy" id="222440"/>
    <lineage>
        <taxon>Eukaryota</taxon>
        <taxon>Metamonada</taxon>
        <taxon>Preaxostyla</taxon>
        <taxon>Oxymonadida</taxon>
        <taxon>Streblomastigidae</taxon>
        <taxon>Streblomastix</taxon>
    </lineage>
</organism>
<sequence length="155" mass="18018">MDNQPEINAHPTVTSPIHWMDMESNQSHNQNARRQKKENHQLPNQKEQIILKKIYSQNSKSSKIDRILNKTKVRQGWNDLIQLTSKLRKDLSWQLSNLRGNKPQIFQVIPPQALIVIDVSRRGCEATLLLNSNKIEFKSGGIWKKSWILKSSNQI</sequence>